<comment type="caution">
    <text evidence="2">The sequence shown here is derived from an EMBL/GenBank/DDBJ whole genome shotgun (WGS) entry which is preliminary data.</text>
</comment>
<gene>
    <name evidence="2" type="ORF">C9I89_00790</name>
</gene>
<dbReference type="GO" id="GO:0008999">
    <property type="term" value="F:protein-N-terminal-alanine acetyltransferase activity"/>
    <property type="evidence" value="ECO:0007669"/>
    <property type="project" value="TreeGrafter"/>
</dbReference>
<evidence type="ECO:0000313" key="3">
    <source>
        <dbReference type="Proteomes" id="UP000240904"/>
    </source>
</evidence>
<dbReference type="PANTHER" id="PTHR43441:SF2">
    <property type="entry name" value="FAMILY ACETYLTRANSFERASE, PUTATIVE (AFU_ORTHOLOGUE AFUA_7G00850)-RELATED"/>
    <property type="match status" value="1"/>
</dbReference>
<evidence type="ECO:0000259" key="1">
    <source>
        <dbReference type="PROSITE" id="PS51186"/>
    </source>
</evidence>
<reference evidence="2 3" key="1">
    <citation type="submission" date="2018-03" db="EMBL/GenBank/DDBJ databases">
        <title>Whole genome sequencing of Histamine producing bacteria.</title>
        <authorList>
            <person name="Butler K."/>
        </authorList>
    </citation>
    <scope>NUCLEOTIDE SEQUENCE [LARGE SCALE GENOMIC DNA]</scope>
    <source>
        <strain evidence="2 3">DSM 16190</strain>
    </source>
</reference>
<dbReference type="EMBL" id="PYMC01000001">
    <property type="protein sequence ID" value="PSW07676.1"/>
    <property type="molecule type" value="Genomic_DNA"/>
</dbReference>
<dbReference type="GO" id="GO:0005737">
    <property type="term" value="C:cytoplasm"/>
    <property type="evidence" value="ECO:0007669"/>
    <property type="project" value="TreeGrafter"/>
</dbReference>
<organism evidence="2 3">
    <name type="scientific">Photobacterium lipolyticum</name>
    <dbReference type="NCBI Taxonomy" id="266810"/>
    <lineage>
        <taxon>Bacteria</taxon>
        <taxon>Pseudomonadati</taxon>
        <taxon>Pseudomonadota</taxon>
        <taxon>Gammaproteobacteria</taxon>
        <taxon>Vibrionales</taxon>
        <taxon>Vibrionaceae</taxon>
        <taxon>Photobacterium</taxon>
    </lineage>
</organism>
<protein>
    <submittedName>
        <fullName evidence="2">N-acetyltransferase</fullName>
    </submittedName>
</protein>
<feature type="domain" description="N-acetyltransferase" evidence="1">
    <location>
        <begin position="23"/>
        <end position="180"/>
    </location>
</feature>
<dbReference type="OrthoDB" id="5292292at2"/>
<sequence length="183" mass="20843">MKLDFSLTTPRLILRPYKTVDLLEYFAAVQESAEQLSPWLEWCYPDYNQHDAHEWITSSRLSWQTDISYELALFSRHDDTLIGSVTLSTLFPMCNSANLGYWIRSSHHQQGLAKEATIAVANFAFQALDLTRLEIVTHTDNIASQNTALACHAKFECEARNRIFAHGQVCNGLVYSLIPEDLC</sequence>
<dbReference type="Gene3D" id="3.40.630.30">
    <property type="match status" value="1"/>
</dbReference>
<dbReference type="InterPro" id="IPR016181">
    <property type="entry name" value="Acyl_CoA_acyltransferase"/>
</dbReference>
<dbReference type="RefSeq" id="WP_107281830.1">
    <property type="nucleotide sequence ID" value="NZ_PYMC01000001.1"/>
</dbReference>
<dbReference type="PANTHER" id="PTHR43441">
    <property type="entry name" value="RIBOSOMAL-PROTEIN-SERINE ACETYLTRANSFERASE"/>
    <property type="match status" value="1"/>
</dbReference>
<proteinExistence type="predicted"/>
<name>A0A2T3N5E0_9GAMM</name>
<keyword evidence="3" id="KW-1185">Reference proteome</keyword>
<dbReference type="InterPro" id="IPR000182">
    <property type="entry name" value="GNAT_dom"/>
</dbReference>
<dbReference type="PROSITE" id="PS51186">
    <property type="entry name" value="GNAT"/>
    <property type="match status" value="1"/>
</dbReference>
<accession>A0A2T3N5E0</accession>
<dbReference type="Proteomes" id="UP000240904">
    <property type="component" value="Unassembled WGS sequence"/>
</dbReference>
<dbReference type="Pfam" id="PF13302">
    <property type="entry name" value="Acetyltransf_3"/>
    <property type="match status" value="1"/>
</dbReference>
<dbReference type="GO" id="GO:1990189">
    <property type="term" value="F:protein N-terminal-serine acetyltransferase activity"/>
    <property type="evidence" value="ECO:0007669"/>
    <property type="project" value="TreeGrafter"/>
</dbReference>
<keyword evidence="2" id="KW-0808">Transferase</keyword>
<dbReference type="InterPro" id="IPR051908">
    <property type="entry name" value="Ribosomal_N-acetyltransferase"/>
</dbReference>
<evidence type="ECO:0000313" key="2">
    <source>
        <dbReference type="EMBL" id="PSW07676.1"/>
    </source>
</evidence>
<dbReference type="SUPFAM" id="SSF55729">
    <property type="entry name" value="Acyl-CoA N-acyltransferases (Nat)"/>
    <property type="match status" value="1"/>
</dbReference>
<dbReference type="AlphaFoldDB" id="A0A2T3N5E0"/>